<reference evidence="1 2" key="1">
    <citation type="submission" date="2020-05" db="EMBL/GenBank/DDBJ databases">
        <title>MicrobeNet Type strains.</title>
        <authorList>
            <person name="Nicholson A.C."/>
        </authorList>
    </citation>
    <scope>NUCLEOTIDE SEQUENCE [LARGE SCALE GENOMIC DNA]</scope>
    <source>
        <strain evidence="1 2">JCM 3224</strain>
    </source>
</reference>
<comment type="caution">
    <text evidence="1">The sequence shown here is derived from an EMBL/GenBank/DDBJ whole genome shotgun (WGS) entry which is preliminary data.</text>
</comment>
<keyword evidence="2" id="KW-1185">Reference proteome</keyword>
<dbReference type="RefSeq" id="WP_157551957.1">
    <property type="nucleotide sequence ID" value="NZ_JABELX010000010.1"/>
</dbReference>
<evidence type="ECO:0000313" key="2">
    <source>
        <dbReference type="Proteomes" id="UP000586827"/>
    </source>
</evidence>
<dbReference type="AlphaFoldDB" id="A0A849C3J9"/>
<name>A0A849C3J9_9NOCA</name>
<organism evidence="1 2">
    <name type="scientific">Nocardia uniformis</name>
    <dbReference type="NCBI Taxonomy" id="53432"/>
    <lineage>
        <taxon>Bacteria</taxon>
        <taxon>Bacillati</taxon>
        <taxon>Actinomycetota</taxon>
        <taxon>Actinomycetes</taxon>
        <taxon>Mycobacteriales</taxon>
        <taxon>Nocardiaceae</taxon>
        <taxon>Nocardia</taxon>
    </lineage>
</organism>
<accession>A0A849C3J9</accession>
<dbReference type="Proteomes" id="UP000586827">
    <property type="component" value="Unassembled WGS sequence"/>
</dbReference>
<gene>
    <name evidence="1" type="ORF">HLB23_26135</name>
</gene>
<dbReference type="EMBL" id="JABELX010000010">
    <property type="protein sequence ID" value="NNH73293.1"/>
    <property type="molecule type" value="Genomic_DNA"/>
</dbReference>
<evidence type="ECO:0000313" key="1">
    <source>
        <dbReference type="EMBL" id="NNH73293.1"/>
    </source>
</evidence>
<sequence>MTEVRVRLRFPGGMVLDYRTEPMVAERLAAHLRPHRIEVTIHGQAPENLPPLPCAALWRD</sequence>
<proteinExistence type="predicted"/>
<protein>
    <submittedName>
        <fullName evidence="1">Uncharacterized protein</fullName>
    </submittedName>
</protein>